<evidence type="ECO:0000313" key="2">
    <source>
        <dbReference type="EMBL" id="KAF5330184.1"/>
    </source>
</evidence>
<comment type="caution">
    <text evidence="2">The sequence shown here is derived from an EMBL/GenBank/DDBJ whole genome shotgun (WGS) entry which is preliminary data.</text>
</comment>
<evidence type="ECO:0000313" key="3">
    <source>
        <dbReference type="Proteomes" id="UP000541558"/>
    </source>
</evidence>
<keyword evidence="3" id="KW-1185">Reference proteome</keyword>
<accession>A0A8H5BV68</accession>
<dbReference type="OrthoDB" id="3265815at2759"/>
<feature type="region of interest" description="Disordered" evidence="1">
    <location>
        <begin position="1"/>
        <end position="58"/>
    </location>
</feature>
<organism evidence="2 3">
    <name type="scientific">Ephemerocybe angulata</name>
    <dbReference type="NCBI Taxonomy" id="980116"/>
    <lineage>
        <taxon>Eukaryota</taxon>
        <taxon>Fungi</taxon>
        <taxon>Dikarya</taxon>
        <taxon>Basidiomycota</taxon>
        <taxon>Agaricomycotina</taxon>
        <taxon>Agaricomycetes</taxon>
        <taxon>Agaricomycetidae</taxon>
        <taxon>Agaricales</taxon>
        <taxon>Agaricineae</taxon>
        <taxon>Psathyrellaceae</taxon>
        <taxon>Ephemerocybe</taxon>
    </lineage>
</organism>
<gene>
    <name evidence="2" type="ORF">D9611_010539</name>
</gene>
<protein>
    <recommendedName>
        <fullName evidence="4">BTB domain-containing protein</fullName>
    </recommendedName>
</protein>
<dbReference type="AlphaFoldDB" id="A0A8H5BV68"/>
<sequence length="329" mass="35202">MQPTPEDHQTAAGVDWDGRSPSPSLSGPDRHPASAPTDTQQPAPDERQVSPSFPRSDSTDVVLLSSDTVLFHLHASKLNAAAAPSAAQRTWASNTSTPILVPEPSPILALMLHTVYATRPASGASPLPTLIAAIDALIKYDIEPRRLVLPGTPIYGALQTHLPTDAYDVYVLAAHHGLEDLAVEASRQALAHPVRDISDAAAARMGATYLLRLYNLYNARKDALRKLLLQGPPFHVAAAAANGVNGFGAAPAAQNPVGCGPEGEGRLGSAWEARTCSVAWNLRVDFEPDELRRALEVDGSAFDCLECEEAYEKRVEEVVESWKNTKATI</sequence>
<reference evidence="2 3" key="1">
    <citation type="journal article" date="2020" name="ISME J.">
        <title>Uncovering the hidden diversity of litter-decomposition mechanisms in mushroom-forming fungi.</title>
        <authorList>
            <person name="Floudas D."/>
            <person name="Bentzer J."/>
            <person name="Ahren D."/>
            <person name="Johansson T."/>
            <person name="Persson P."/>
            <person name="Tunlid A."/>
        </authorList>
    </citation>
    <scope>NUCLEOTIDE SEQUENCE [LARGE SCALE GENOMIC DNA]</scope>
    <source>
        <strain evidence="2 3">CBS 175.51</strain>
    </source>
</reference>
<proteinExistence type="predicted"/>
<dbReference type="Proteomes" id="UP000541558">
    <property type="component" value="Unassembled WGS sequence"/>
</dbReference>
<dbReference type="EMBL" id="JAACJK010000116">
    <property type="protein sequence ID" value="KAF5330184.1"/>
    <property type="molecule type" value="Genomic_DNA"/>
</dbReference>
<name>A0A8H5BV68_9AGAR</name>
<evidence type="ECO:0008006" key="4">
    <source>
        <dbReference type="Google" id="ProtNLM"/>
    </source>
</evidence>
<evidence type="ECO:0000256" key="1">
    <source>
        <dbReference type="SAM" id="MobiDB-lite"/>
    </source>
</evidence>